<dbReference type="PANTHER" id="PTHR48020">
    <property type="entry name" value="PROTON MYO-INOSITOL COTRANSPORTER"/>
    <property type="match status" value="1"/>
</dbReference>
<organism evidence="10 11">
    <name type="scientific">Aspergillus tanneri</name>
    <dbReference type="NCBI Taxonomy" id="1220188"/>
    <lineage>
        <taxon>Eukaryota</taxon>
        <taxon>Fungi</taxon>
        <taxon>Dikarya</taxon>
        <taxon>Ascomycota</taxon>
        <taxon>Pezizomycotina</taxon>
        <taxon>Eurotiomycetes</taxon>
        <taxon>Eurotiomycetidae</taxon>
        <taxon>Eurotiales</taxon>
        <taxon>Aspergillaceae</taxon>
        <taxon>Aspergillus</taxon>
        <taxon>Aspergillus subgen. Circumdati</taxon>
    </lineage>
</organism>
<gene>
    <name evidence="10" type="ORF">ATNIH1004_004560</name>
</gene>
<name>A0A5M9MNT1_9EURO</name>
<keyword evidence="2" id="KW-0813">Transport</keyword>
<proteinExistence type="predicted"/>
<reference evidence="10 11" key="1">
    <citation type="submission" date="2019-08" db="EMBL/GenBank/DDBJ databases">
        <title>The genome sequence of a newly discovered highly antifungal drug resistant Aspergillus species, Aspergillus tanneri NIH 1004.</title>
        <authorList>
            <person name="Mounaud S."/>
            <person name="Singh I."/>
            <person name="Joardar V."/>
            <person name="Pakala S."/>
            <person name="Pakala S."/>
            <person name="Venepally P."/>
            <person name="Chung J.K."/>
            <person name="Losada L."/>
            <person name="Nierman W.C."/>
        </authorList>
    </citation>
    <scope>NUCLEOTIDE SEQUENCE [LARGE SCALE GENOMIC DNA]</scope>
    <source>
        <strain evidence="10 11">NIH1004</strain>
    </source>
</reference>
<dbReference type="GO" id="GO:0016020">
    <property type="term" value="C:membrane"/>
    <property type="evidence" value="ECO:0007669"/>
    <property type="project" value="UniProtKB-SubCell"/>
</dbReference>
<dbReference type="AlphaFoldDB" id="A0A5M9MNT1"/>
<dbReference type="Gene3D" id="1.20.1250.20">
    <property type="entry name" value="MFS general substrate transporter like domains"/>
    <property type="match status" value="2"/>
</dbReference>
<dbReference type="InterPro" id="IPR050814">
    <property type="entry name" value="Myo-inositol_Transporter"/>
</dbReference>
<evidence type="ECO:0000259" key="9">
    <source>
        <dbReference type="PROSITE" id="PS50850"/>
    </source>
</evidence>
<keyword evidence="3 8" id="KW-0812">Transmembrane</keyword>
<evidence type="ECO:0000256" key="1">
    <source>
        <dbReference type="ARBA" id="ARBA00004141"/>
    </source>
</evidence>
<comment type="subcellular location">
    <subcellularLocation>
        <location evidence="1">Membrane</location>
        <topology evidence="1">Multi-pass membrane protein</topology>
    </subcellularLocation>
</comment>
<dbReference type="EMBL" id="QUQM01000003">
    <property type="protein sequence ID" value="KAA8648675.1"/>
    <property type="molecule type" value="Genomic_DNA"/>
</dbReference>
<dbReference type="PANTHER" id="PTHR48020:SF40">
    <property type="entry name" value="MAJOR FACILITATOR SUPERFAMILY (MFS) PROFILE DOMAIN-CONTAINING PROTEIN"/>
    <property type="match status" value="1"/>
</dbReference>
<evidence type="ECO:0000313" key="11">
    <source>
        <dbReference type="Proteomes" id="UP000324241"/>
    </source>
</evidence>
<keyword evidence="5 8" id="KW-0472">Membrane</keyword>
<keyword evidence="4 8" id="KW-1133">Transmembrane helix</keyword>
<protein>
    <recommendedName>
        <fullName evidence="9">Major facilitator superfamily (MFS) profile domain-containing protein</fullName>
    </recommendedName>
</protein>
<feature type="region of interest" description="Disordered" evidence="7">
    <location>
        <begin position="1"/>
        <end position="39"/>
    </location>
</feature>
<keyword evidence="6" id="KW-0175">Coiled coil</keyword>
<feature type="transmembrane region" description="Helical" evidence="8">
    <location>
        <begin position="280"/>
        <end position="303"/>
    </location>
</feature>
<accession>A0A5M9MNT1</accession>
<dbReference type="InterPro" id="IPR005828">
    <property type="entry name" value="MFS_sugar_transport-like"/>
</dbReference>
<dbReference type="GO" id="GO:0022857">
    <property type="term" value="F:transmembrane transporter activity"/>
    <property type="evidence" value="ECO:0007669"/>
    <property type="project" value="InterPro"/>
</dbReference>
<evidence type="ECO:0000256" key="5">
    <source>
        <dbReference type="ARBA" id="ARBA00023136"/>
    </source>
</evidence>
<feature type="coiled-coil region" evidence="6">
    <location>
        <begin position="444"/>
        <end position="471"/>
    </location>
</feature>
<comment type="caution">
    <text evidence="10">The sequence shown here is derived from an EMBL/GenBank/DDBJ whole genome shotgun (WGS) entry which is preliminary data.</text>
</comment>
<dbReference type="GeneID" id="54327262"/>
<feature type="transmembrane region" description="Helical" evidence="8">
    <location>
        <begin position="157"/>
        <end position="178"/>
    </location>
</feature>
<evidence type="ECO:0000256" key="3">
    <source>
        <dbReference type="ARBA" id="ARBA00022692"/>
    </source>
</evidence>
<dbReference type="Pfam" id="PF00083">
    <property type="entry name" value="Sugar_tr"/>
    <property type="match status" value="1"/>
</dbReference>
<dbReference type="InterPro" id="IPR036259">
    <property type="entry name" value="MFS_trans_sf"/>
</dbReference>
<dbReference type="OrthoDB" id="4197284at2759"/>
<evidence type="ECO:0000256" key="2">
    <source>
        <dbReference type="ARBA" id="ARBA00022448"/>
    </source>
</evidence>
<feature type="domain" description="Major facilitator superfamily (MFS) profile" evidence="9">
    <location>
        <begin position="121"/>
        <end position="510"/>
    </location>
</feature>
<dbReference type="RefSeq" id="XP_033428036.1">
    <property type="nucleotide sequence ID" value="XM_033569230.1"/>
</dbReference>
<evidence type="ECO:0000256" key="6">
    <source>
        <dbReference type="SAM" id="Coils"/>
    </source>
</evidence>
<dbReference type="Proteomes" id="UP000324241">
    <property type="component" value="Unassembled WGS sequence"/>
</dbReference>
<dbReference type="SUPFAM" id="SSF103473">
    <property type="entry name" value="MFS general substrate transporter"/>
    <property type="match status" value="1"/>
</dbReference>
<evidence type="ECO:0000256" key="8">
    <source>
        <dbReference type="SAM" id="Phobius"/>
    </source>
</evidence>
<evidence type="ECO:0000313" key="10">
    <source>
        <dbReference type="EMBL" id="KAA8648675.1"/>
    </source>
</evidence>
<evidence type="ECO:0000256" key="4">
    <source>
        <dbReference type="ARBA" id="ARBA00022989"/>
    </source>
</evidence>
<sequence>MDNKIKQAVPGASPQADAGIEPRSIMSNPDADNISAVDTDNPFRHIAPEELDKMVDDFVGYHQGLEEYTELLRCGARLAKDKTGALHYVARSLNLTEAQKMHIIHEKSEGLWEQSKYVRACILVTFLAGIIHGKYLLTCVPGMDPIRDPMRTTGDQWLFGVITSISFLAGGLLAPFFADPLQEYLLGRRGTIAIFCLVNIAGTIGQAFSANLLQLGICRAITGLSLAGKASSAPLLLAEAAPNHIRGRLLAIWQLSDALGIFFGAASNLAVLHIAVPETIVWRVNISTVLIPTIILLFLVYFVPESPRLLMKEGRYLPALESFVLYRPGPAQQLLAARDFIYAHFQLQMECTPTQAGLNLVALALCFLLVPETRGRTLEELRTIFDIPTKRHIQYRLSVVLPWLVERYLIMWPRGIRVWGRKDEKQNGSVYNTGLVTFHDWHMIDMDFQRLKKEKLKRERLERERLEREQLIRAQRASELRELQAKLDNLNLPAASLRSPNDYSKRPATR</sequence>
<dbReference type="PROSITE" id="PS50850">
    <property type="entry name" value="MFS"/>
    <property type="match status" value="1"/>
</dbReference>
<dbReference type="InterPro" id="IPR020846">
    <property type="entry name" value="MFS_dom"/>
</dbReference>
<feature type="transmembrane region" description="Helical" evidence="8">
    <location>
        <begin position="190"/>
        <end position="208"/>
    </location>
</feature>
<feature type="transmembrane region" description="Helical" evidence="8">
    <location>
        <begin position="250"/>
        <end position="274"/>
    </location>
</feature>
<evidence type="ECO:0000256" key="7">
    <source>
        <dbReference type="SAM" id="MobiDB-lite"/>
    </source>
</evidence>
<feature type="transmembrane region" description="Helical" evidence="8">
    <location>
        <begin position="220"/>
        <end position="238"/>
    </location>
</feature>
<dbReference type="VEuPathDB" id="FungiDB:EYZ11_007708"/>